<dbReference type="Proteomes" id="UP000030758">
    <property type="component" value="Unassembled WGS sequence"/>
</dbReference>
<organism evidence="1">
    <name type="scientific">Trichuris suis</name>
    <name type="common">pig whipworm</name>
    <dbReference type="NCBI Taxonomy" id="68888"/>
    <lineage>
        <taxon>Eukaryota</taxon>
        <taxon>Metazoa</taxon>
        <taxon>Ecdysozoa</taxon>
        <taxon>Nematoda</taxon>
        <taxon>Enoplea</taxon>
        <taxon>Dorylaimia</taxon>
        <taxon>Trichinellida</taxon>
        <taxon>Trichuridae</taxon>
        <taxon>Trichuris</taxon>
    </lineage>
</organism>
<evidence type="ECO:0008006" key="2">
    <source>
        <dbReference type="Google" id="ProtNLM"/>
    </source>
</evidence>
<gene>
    <name evidence="1" type="ORF">M514_28616</name>
</gene>
<evidence type="ECO:0000313" key="1">
    <source>
        <dbReference type="EMBL" id="KFD59205.1"/>
    </source>
</evidence>
<proteinExistence type="predicted"/>
<feature type="non-terminal residue" evidence="1">
    <location>
        <position position="141"/>
    </location>
</feature>
<protein>
    <recommendedName>
        <fullName evidence="2">Reverse transcriptase domain-containing protein</fullName>
    </recommendedName>
</protein>
<sequence>MNVQIFGATSFPCVCAYALRQAARDAGDAADLIHSQIVDHFYVDNWFASFRSVEEAVGIADTLNTVLTRAGFPLAQWRSTHEQVFSVIRNRTTEPADMDLDAVPIERTLGLSWNSVTDDFLAHFEIPPEGKTKRQLLRAIA</sequence>
<dbReference type="PANTHER" id="PTHR47331">
    <property type="entry name" value="PHD-TYPE DOMAIN-CONTAINING PROTEIN"/>
    <property type="match status" value="1"/>
</dbReference>
<dbReference type="EMBL" id="KL368567">
    <property type="protein sequence ID" value="KFD59205.1"/>
    <property type="molecule type" value="Genomic_DNA"/>
</dbReference>
<name>A0A085MPQ9_9BILA</name>
<reference evidence="1" key="1">
    <citation type="journal article" date="2014" name="Nat. Genet.">
        <title>Genome and transcriptome of the porcine whipworm Trichuris suis.</title>
        <authorList>
            <person name="Jex A.R."/>
            <person name="Nejsum P."/>
            <person name="Schwarz E.M."/>
            <person name="Hu L."/>
            <person name="Young N.D."/>
            <person name="Hall R.S."/>
            <person name="Korhonen P.K."/>
            <person name="Liao S."/>
            <person name="Thamsborg S."/>
            <person name="Xia J."/>
            <person name="Xu P."/>
            <person name="Wang S."/>
            <person name="Scheerlinck J.P."/>
            <person name="Hofmann A."/>
            <person name="Sternberg P.W."/>
            <person name="Wang J."/>
            <person name="Gasser R.B."/>
        </authorList>
    </citation>
    <scope>NUCLEOTIDE SEQUENCE [LARGE SCALE GENOMIC DNA]</scope>
    <source>
        <strain evidence="1">DCEP-RM93F</strain>
    </source>
</reference>
<accession>A0A085MPQ9</accession>
<dbReference type="AlphaFoldDB" id="A0A085MPQ9"/>